<dbReference type="Gene3D" id="3.40.50.300">
    <property type="entry name" value="P-loop containing nucleotide triphosphate hydrolases"/>
    <property type="match status" value="1"/>
</dbReference>
<sequence length="218" mass="24896">MIKLSFSRDRELLVDTEVQDGLERYFKKVGAEVVIFDNLSSLCNGIDENSSLDQEKYLVWFKKLRIKGLVVLYVDHKGKDARRTGPRGASKKEDWVSTSMDLIPYGKKAQADFTIKVTKCRGQRPSQEDIHVRLKPNVFPMEWEIMGKETVETELDLQVCLLQLLAEGKDLTQNQLAGHSNTSQSTVSRNLKTLIGDGYLNKNHQLTLKGKEFLKKKH</sequence>
<keyword evidence="3" id="KW-1185">Reference proteome</keyword>
<dbReference type="Proteomes" id="UP000019184">
    <property type="component" value="Unassembled WGS sequence"/>
</dbReference>
<evidence type="ECO:0000313" key="3">
    <source>
        <dbReference type="Proteomes" id="UP000019184"/>
    </source>
</evidence>
<dbReference type="InterPro" id="IPR057055">
    <property type="entry name" value="wHTH-PRTase_assoc"/>
</dbReference>
<proteinExistence type="predicted"/>
<dbReference type="InterPro" id="IPR027417">
    <property type="entry name" value="P-loop_NTPase"/>
</dbReference>
<dbReference type="InterPro" id="IPR036388">
    <property type="entry name" value="WH-like_DNA-bd_sf"/>
</dbReference>
<dbReference type="Pfam" id="PF24409">
    <property type="entry name" value="wHTH-PRTase_assc"/>
    <property type="match status" value="1"/>
</dbReference>
<protein>
    <recommendedName>
        <fullName evidence="1">PRTase associated wHTH domain-containing protein</fullName>
    </recommendedName>
</protein>
<comment type="caution">
    <text evidence="2">The sequence shown here is derived from an EMBL/GenBank/DDBJ whole genome shotgun (WGS) entry which is preliminary data.</text>
</comment>
<dbReference type="EMBL" id="CBTK010000308">
    <property type="protein sequence ID" value="CDH47671.1"/>
    <property type="molecule type" value="Genomic_DNA"/>
</dbReference>
<dbReference type="SUPFAM" id="SSF46785">
    <property type="entry name" value="Winged helix' DNA-binding domain"/>
    <property type="match status" value="1"/>
</dbReference>
<accession>A0A7U7J6A6</accession>
<name>A0A7U7J6A6_9GAMM</name>
<feature type="domain" description="PRTase associated wHTH" evidence="1">
    <location>
        <begin position="160"/>
        <end position="216"/>
    </location>
</feature>
<organism evidence="2 3">
    <name type="scientific">Candidatus Contendobacter odensis Run_B_J11</name>
    <dbReference type="NCBI Taxonomy" id="1400861"/>
    <lineage>
        <taxon>Bacteria</taxon>
        <taxon>Pseudomonadati</taxon>
        <taxon>Pseudomonadota</taxon>
        <taxon>Gammaproteobacteria</taxon>
        <taxon>Candidatus Competibacteraceae</taxon>
        <taxon>Candidatus Contendibacter</taxon>
    </lineage>
</organism>
<reference evidence="2 3" key="1">
    <citation type="journal article" date="2014" name="ISME J.">
        <title>Candidatus Competibacter-lineage genomes retrieved from metagenomes reveal functional metabolic diversity.</title>
        <authorList>
            <person name="McIlroy S.J."/>
            <person name="Albertsen M."/>
            <person name="Andresen E.K."/>
            <person name="Saunders A.M."/>
            <person name="Kristiansen R."/>
            <person name="Stokholm-Bjerregaard M."/>
            <person name="Nielsen K.L."/>
            <person name="Nielsen P.H."/>
        </authorList>
    </citation>
    <scope>NUCLEOTIDE SEQUENCE [LARGE SCALE GENOMIC DNA]</scope>
    <source>
        <strain evidence="2 3">Run_B_J11</strain>
    </source>
</reference>
<dbReference type="Pfam" id="PF13481">
    <property type="entry name" value="AAA_25"/>
    <property type="match status" value="1"/>
</dbReference>
<evidence type="ECO:0000259" key="1">
    <source>
        <dbReference type="Pfam" id="PF24409"/>
    </source>
</evidence>
<dbReference type="AlphaFoldDB" id="A0A7U7J6A6"/>
<dbReference type="InterPro" id="IPR036390">
    <property type="entry name" value="WH_DNA-bd_sf"/>
</dbReference>
<evidence type="ECO:0000313" key="2">
    <source>
        <dbReference type="EMBL" id="CDH47671.1"/>
    </source>
</evidence>
<dbReference type="Gene3D" id="1.10.10.10">
    <property type="entry name" value="Winged helix-like DNA-binding domain superfamily/Winged helix DNA-binding domain"/>
    <property type="match status" value="1"/>
</dbReference>
<gene>
    <name evidence="2" type="ORF">BN874_890001</name>
</gene>